<dbReference type="SUPFAM" id="SSF55729">
    <property type="entry name" value="Acyl-CoA N-acyltransferases (Nat)"/>
    <property type="match status" value="1"/>
</dbReference>
<evidence type="ECO:0000259" key="11">
    <source>
        <dbReference type="PROSITE" id="PS51721"/>
    </source>
</evidence>
<feature type="compositionally biased region" description="Basic and acidic residues" evidence="10">
    <location>
        <begin position="656"/>
        <end position="665"/>
    </location>
</feature>
<evidence type="ECO:0000256" key="7">
    <source>
        <dbReference type="ARBA" id="ARBA00022927"/>
    </source>
</evidence>
<dbReference type="InterPro" id="IPR030378">
    <property type="entry name" value="G_CP_dom"/>
</dbReference>
<organism evidence="12 13">
    <name type="scientific">Candida boidinii</name>
    <name type="common">Yeast</name>
    <dbReference type="NCBI Taxonomy" id="5477"/>
    <lineage>
        <taxon>Eukaryota</taxon>
        <taxon>Fungi</taxon>
        <taxon>Dikarya</taxon>
        <taxon>Ascomycota</taxon>
        <taxon>Saccharomycotina</taxon>
        <taxon>Pichiomycetes</taxon>
        <taxon>Pichiales</taxon>
        <taxon>Pichiaceae</taxon>
        <taxon>Ogataea</taxon>
        <taxon>Ogataea/Candida clade</taxon>
    </lineage>
</organism>
<dbReference type="InterPro" id="IPR027417">
    <property type="entry name" value="P-loop_NTPase"/>
</dbReference>
<comment type="caution">
    <text evidence="12">The sequence shown here is derived from an EMBL/GenBank/DDBJ whole genome shotgun (WGS) entry which is preliminary data.</text>
</comment>
<feature type="compositionally biased region" description="Acidic residues" evidence="10">
    <location>
        <begin position="286"/>
        <end position="305"/>
    </location>
</feature>
<feature type="compositionally biased region" description="Basic residues" evidence="10">
    <location>
        <begin position="218"/>
        <end position="242"/>
    </location>
</feature>
<dbReference type="FunFam" id="3.40.50.300:FF:000844">
    <property type="entry name" value="Nuclear GTP-binding protein NUG1"/>
    <property type="match status" value="1"/>
</dbReference>
<keyword evidence="13" id="KW-1185">Reference proteome</keyword>
<dbReference type="AlphaFoldDB" id="A0A9W6WHE6"/>
<dbReference type="Pfam" id="PF01926">
    <property type="entry name" value="MMR_HSR1"/>
    <property type="match status" value="1"/>
</dbReference>
<dbReference type="GO" id="GO:0015031">
    <property type="term" value="P:protein transport"/>
    <property type="evidence" value="ECO:0007669"/>
    <property type="project" value="UniProtKB-KW"/>
</dbReference>
<dbReference type="GO" id="GO:0042393">
    <property type="term" value="F:histone binding"/>
    <property type="evidence" value="ECO:0007669"/>
    <property type="project" value="InterPro"/>
</dbReference>
<evidence type="ECO:0000256" key="8">
    <source>
        <dbReference type="ARBA" id="ARBA00023134"/>
    </source>
</evidence>
<dbReference type="InterPro" id="IPR023179">
    <property type="entry name" value="GTP-bd_ortho_bundle_sf"/>
</dbReference>
<dbReference type="Gene3D" id="3.40.630.30">
    <property type="match status" value="1"/>
</dbReference>
<dbReference type="PANTHER" id="PTHR11089">
    <property type="entry name" value="GTP-BINDING PROTEIN-RELATED"/>
    <property type="match status" value="1"/>
</dbReference>
<reference evidence="12" key="1">
    <citation type="submission" date="2023-04" db="EMBL/GenBank/DDBJ databases">
        <title>Candida boidinii NBRC 10035.</title>
        <authorList>
            <person name="Ichikawa N."/>
            <person name="Sato H."/>
            <person name="Tonouchi N."/>
        </authorList>
    </citation>
    <scope>NUCLEOTIDE SEQUENCE</scope>
    <source>
        <strain evidence="12">NBRC 10035</strain>
    </source>
</reference>
<comment type="function">
    <text evidence="1">May be involved in the mitochondrial lipid metabolism.</text>
</comment>
<dbReference type="SUPFAM" id="SSF52540">
    <property type="entry name" value="P-loop containing nucleoside triphosphate hydrolases"/>
    <property type="match status" value="1"/>
</dbReference>
<feature type="compositionally biased region" description="Basic residues" evidence="10">
    <location>
        <begin position="198"/>
        <end position="209"/>
    </location>
</feature>
<feature type="region of interest" description="Disordered" evidence="10">
    <location>
        <begin position="651"/>
        <end position="677"/>
    </location>
</feature>
<evidence type="ECO:0000256" key="2">
    <source>
        <dbReference type="ARBA" id="ARBA00004123"/>
    </source>
</evidence>
<dbReference type="Pfam" id="PF08701">
    <property type="entry name" value="GN3L_Grn1"/>
    <property type="match status" value="1"/>
</dbReference>
<dbReference type="GO" id="GO:0005730">
    <property type="term" value="C:nucleolus"/>
    <property type="evidence" value="ECO:0007669"/>
    <property type="project" value="TreeGrafter"/>
</dbReference>
<dbReference type="Gene3D" id="1.10.1580.10">
    <property type="match status" value="1"/>
</dbReference>
<dbReference type="InterPro" id="IPR050755">
    <property type="entry name" value="TRAFAC_YlqF/YawG_RiboMat"/>
</dbReference>
<keyword evidence="8" id="KW-0342">GTP-binding</keyword>
<dbReference type="GO" id="GO:0006364">
    <property type="term" value="P:rRNA processing"/>
    <property type="evidence" value="ECO:0007669"/>
    <property type="project" value="UniProtKB-ARBA"/>
</dbReference>
<dbReference type="InterPro" id="IPR006073">
    <property type="entry name" value="GTP-bd"/>
</dbReference>
<proteinExistence type="predicted"/>
<evidence type="ECO:0000256" key="3">
    <source>
        <dbReference type="ARBA" id="ARBA00021268"/>
    </source>
</evidence>
<dbReference type="FunFam" id="1.10.1580.10:FF:000006">
    <property type="entry name" value="Nuclear GTP-binding protein NUG1"/>
    <property type="match status" value="1"/>
</dbReference>
<dbReference type="InterPro" id="IPR014813">
    <property type="entry name" value="Gnl3_N_dom"/>
</dbReference>
<dbReference type="Gene3D" id="1.10.10.390">
    <property type="match status" value="1"/>
</dbReference>
<dbReference type="InterPro" id="IPR013523">
    <property type="entry name" value="Hist_AcTrfase_HAT1_C"/>
</dbReference>
<feature type="region of interest" description="Disordered" evidence="10">
    <location>
        <begin position="218"/>
        <end position="254"/>
    </location>
</feature>
<dbReference type="GO" id="GO:0030684">
    <property type="term" value="C:preribosome"/>
    <property type="evidence" value="ECO:0007669"/>
    <property type="project" value="UniProtKB-ARBA"/>
</dbReference>
<evidence type="ECO:0000256" key="4">
    <source>
        <dbReference type="ARBA" id="ARBA00022448"/>
    </source>
</evidence>
<dbReference type="CDD" id="cd04178">
    <property type="entry name" value="Nucleostemin_like"/>
    <property type="match status" value="1"/>
</dbReference>
<evidence type="ECO:0000256" key="6">
    <source>
        <dbReference type="ARBA" id="ARBA00022741"/>
    </source>
</evidence>
<evidence type="ECO:0000313" key="12">
    <source>
        <dbReference type="EMBL" id="GME73001.1"/>
    </source>
</evidence>
<evidence type="ECO:0000313" key="13">
    <source>
        <dbReference type="Proteomes" id="UP001165120"/>
    </source>
</evidence>
<dbReference type="PROSITE" id="PS51721">
    <property type="entry name" value="G_CP"/>
    <property type="match status" value="1"/>
</dbReference>
<feature type="region of interest" description="Disordered" evidence="10">
    <location>
        <begin position="190"/>
        <end position="209"/>
    </location>
</feature>
<dbReference type="PANTHER" id="PTHR11089:SF30">
    <property type="entry name" value="GUANINE NUCLEOTIDE-BINDING PROTEIN-LIKE 3 HOMOLOG"/>
    <property type="match status" value="1"/>
</dbReference>
<keyword evidence="4" id="KW-0813">Transport</keyword>
<keyword evidence="5" id="KW-0690">Ribosome biogenesis</keyword>
<evidence type="ECO:0000256" key="1">
    <source>
        <dbReference type="ARBA" id="ARBA00003269"/>
    </source>
</evidence>
<accession>A0A9W6WHE6</accession>
<feature type="region of interest" description="Disordered" evidence="10">
    <location>
        <begin position="274"/>
        <end position="306"/>
    </location>
</feature>
<feature type="domain" description="CP-type G" evidence="11">
    <location>
        <begin position="362"/>
        <end position="540"/>
    </location>
</feature>
<dbReference type="EMBL" id="BSXN01001423">
    <property type="protein sequence ID" value="GME73001.1"/>
    <property type="molecule type" value="Genomic_DNA"/>
</dbReference>
<sequence length="705" mass="80061">MFCWKKISQFIILPPYQRKNHGKHLYNSIIDEFLQDDKAKEITVEDPSEAFDDLRDRCDLNRIFAKNIFKDLTDVNDLLENGEKDEWVINRRITEKLERRQFARLIEMSLIHILQKYRGKTTIKNFTEKNIRLLIKKRLYLKNKDALAELDDPTRRDKLQTAYERLKEDYSRILSKVDLAKLDLSKRVADEEAESSKRVKKPTSKRVTTRMREGIKKKMNAHNRKERKKAKKDITWRSKHKKDPGIPASFPYKDQIINQIEETKRKNQEEKLRLRAERKAAKAAADGDDQMEEEDDDEEEDEEEGSGLAALLESAQKAAKDYDGEESDDNDAMEEYEINEYEIDEDEEDEDDKVLDKSRKAYDKIFKAVVDAADVILYVMDARDPEGTRSKKVEEAVLQSQGKRLLLVLNKVDLIPEDNLKKWLDFLQSSFPTIPLKSSNSAVNSVTFNKKLTQTNTANSLLQALKTYSQKSNLKRSIIVGVIGYPNVGKSSVINSLLSRHGGTSTACPVGNQAGVTTSLREIKVDNKLKILDSPGIVFPDSKKKTKTQQEAELALLNAIPPKMITDPIPAITLLIKRLSKSDEMANSFKNLYNIPALPAGNADEFTKNVLIHIARTRGRLGKGGIPNLPAAGSLILNDWRDGKILGYSLPKSSKKASEEEDKPKVPIGATNAIPPPKVEQTTVVQEWAKEFDLDSLFGDVFGSN</sequence>
<name>A0A9W6WHE6_CANBO</name>
<evidence type="ECO:0000256" key="9">
    <source>
        <dbReference type="ARBA" id="ARBA00023242"/>
    </source>
</evidence>
<evidence type="ECO:0000256" key="5">
    <source>
        <dbReference type="ARBA" id="ARBA00022517"/>
    </source>
</evidence>
<dbReference type="GO" id="GO:0005525">
    <property type="term" value="F:GTP binding"/>
    <property type="evidence" value="ECO:0007669"/>
    <property type="project" value="UniProtKB-KW"/>
</dbReference>
<dbReference type="PRINTS" id="PR00326">
    <property type="entry name" value="GTP1OBG"/>
</dbReference>
<dbReference type="InterPro" id="IPR016181">
    <property type="entry name" value="Acyl_CoA_acyltransferase"/>
</dbReference>
<keyword evidence="9" id="KW-0539">Nucleus</keyword>
<dbReference type="Proteomes" id="UP001165120">
    <property type="component" value="Unassembled WGS sequence"/>
</dbReference>
<gene>
    <name evidence="12" type="ORF">Cboi02_000385800</name>
</gene>
<keyword evidence="6" id="KW-0547">Nucleotide-binding</keyword>
<comment type="subcellular location">
    <subcellularLocation>
        <location evidence="2">Nucleus</location>
    </subcellularLocation>
</comment>
<dbReference type="Pfam" id="PF21184">
    <property type="entry name" value="HAT1_C_fung"/>
    <property type="match status" value="1"/>
</dbReference>
<dbReference type="GO" id="GO:0042273">
    <property type="term" value="P:ribosomal large subunit biogenesis"/>
    <property type="evidence" value="ECO:0007669"/>
    <property type="project" value="UniProtKB-ARBA"/>
</dbReference>
<dbReference type="Gene3D" id="3.40.50.300">
    <property type="entry name" value="P-loop containing nucleotide triphosphate hydrolases"/>
    <property type="match status" value="1"/>
</dbReference>
<evidence type="ECO:0000256" key="10">
    <source>
        <dbReference type="SAM" id="MobiDB-lite"/>
    </source>
</evidence>
<protein>
    <recommendedName>
        <fullName evidence="3">Histone acetyltransferase type B catalytic subunit</fullName>
    </recommendedName>
</protein>
<keyword evidence="7" id="KW-0653">Protein transport</keyword>